<dbReference type="Proteomes" id="UP000236327">
    <property type="component" value="Unassembled WGS sequence"/>
</dbReference>
<evidence type="ECO:0000259" key="4">
    <source>
        <dbReference type="Pfam" id="PF00724"/>
    </source>
</evidence>
<dbReference type="GO" id="GO:0005829">
    <property type="term" value="C:cytosol"/>
    <property type="evidence" value="ECO:0007669"/>
    <property type="project" value="UniProtKB-ARBA"/>
</dbReference>
<dbReference type="FunFam" id="3.20.20.70:FF:000059">
    <property type="entry name" value="N-ethylmaleimide reductase, FMN-linked"/>
    <property type="match status" value="1"/>
</dbReference>
<sequence length="358" mass="38213">MNLLTPFTLGSLTLSNRVVMAPLTRRRAGEGKLPTALMANYYAQRAGAGLIISEATEVDPRSIPDAPSRPGLFNAAQAQAWARVADEVHRAGGRIFVQLSHLGRASHPLLLVKGEQPVAPSAIAGKGVAFTREGPLPFPVPRALDIAEICDVIDQFAVAALLAREAGFDGVEIHAANGYLIDQFIRSGSNRRTDAYGGPVENRTRLLLEVTEAVAALWGVDRVGVRLSPWSDFNGMSDEDPLHTFCYAAEALDQIGIAYLHLVEPAGQTPGLSPVLRQKFGGALIVAGGYGHETAEAAIEDGTTDLVAFGEGFIANPDLPERFRLGLPLNTADRSTFYAGGATGYTDYPYLDAHQVLQ</sequence>
<name>A0A2K2G3C2_9SPHN</name>
<dbReference type="GO" id="GO:0016628">
    <property type="term" value="F:oxidoreductase activity, acting on the CH-CH group of donors, NAD or NADP as acceptor"/>
    <property type="evidence" value="ECO:0007669"/>
    <property type="project" value="UniProtKB-ARBA"/>
</dbReference>
<dbReference type="GO" id="GO:0010181">
    <property type="term" value="F:FMN binding"/>
    <property type="evidence" value="ECO:0007669"/>
    <property type="project" value="InterPro"/>
</dbReference>
<dbReference type="Gene3D" id="3.20.20.70">
    <property type="entry name" value="Aldolase class I"/>
    <property type="match status" value="1"/>
</dbReference>
<evidence type="ECO:0000256" key="1">
    <source>
        <dbReference type="ARBA" id="ARBA00001917"/>
    </source>
</evidence>
<dbReference type="InterPro" id="IPR045247">
    <property type="entry name" value="Oye-like"/>
</dbReference>
<feature type="domain" description="NADH:flavin oxidoreductase/NADH oxidase N-terminal" evidence="4">
    <location>
        <begin position="3"/>
        <end position="330"/>
    </location>
</feature>
<dbReference type="PANTHER" id="PTHR22893">
    <property type="entry name" value="NADH OXIDOREDUCTASE-RELATED"/>
    <property type="match status" value="1"/>
</dbReference>
<dbReference type="RefSeq" id="WP_103095321.1">
    <property type="nucleotide sequence ID" value="NZ_LYMM01000025.1"/>
</dbReference>
<accession>A0A2K2G3C2</accession>
<comment type="caution">
    <text evidence="5">The sequence shown here is derived from an EMBL/GenBank/DDBJ whole genome shotgun (WGS) entry which is preliminary data.</text>
</comment>
<keyword evidence="6" id="KW-1185">Reference proteome</keyword>
<dbReference type="Pfam" id="PF00724">
    <property type="entry name" value="Oxidored_FMN"/>
    <property type="match status" value="1"/>
</dbReference>
<dbReference type="EMBL" id="LYMM01000025">
    <property type="protein sequence ID" value="PNU05534.1"/>
    <property type="molecule type" value="Genomic_DNA"/>
</dbReference>
<evidence type="ECO:0000256" key="3">
    <source>
        <dbReference type="ARBA" id="ARBA00023002"/>
    </source>
</evidence>
<evidence type="ECO:0000313" key="5">
    <source>
        <dbReference type="EMBL" id="PNU05534.1"/>
    </source>
</evidence>
<dbReference type="CDD" id="cd02933">
    <property type="entry name" value="OYE_like_FMN"/>
    <property type="match status" value="1"/>
</dbReference>
<gene>
    <name evidence="5" type="ORF">A8V01_16300</name>
</gene>
<protein>
    <submittedName>
        <fullName evidence="5">Alkene reductase</fullName>
    </submittedName>
</protein>
<evidence type="ECO:0000256" key="2">
    <source>
        <dbReference type="ARBA" id="ARBA00005979"/>
    </source>
</evidence>
<dbReference type="InterPro" id="IPR001155">
    <property type="entry name" value="OxRdtase_FMN_N"/>
</dbReference>
<comment type="similarity">
    <text evidence="2">Belongs to the NADH:flavin oxidoreductase/NADH oxidase family.</text>
</comment>
<comment type="cofactor">
    <cofactor evidence="1">
        <name>FMN</name>
        <dbReference type="ChEBI" id="CHEBI:58210"/>
    </cofactor>
</comment>
<dbReference type="InterPro" id="IPR013785">
    <property type="entry name" value="Aldolase_TIM"/>
</dbReference>
<dbReference type="SUPFAM" id="SSF51395">
    <property type="entry name" value="FMN-linked oxidoreductases"/>
    <property type="match status" value="1"/>
</dbReference>
<evidence type="ECO:0000313" key="6">
    <source>
        <dbReference type="Proteomes" id="UP000236327"/>
    </source>
</evidence>
<dbReference type="OrthoDB" id="9804454at2"/>
<dbReference type="AlphaFoldDB" id="A0A2K2G3C2"/>
<keyword evidence="3" id="KW-0560">Oxidoreductase</keyword>
<organism evidence="5 6">
    <name type="scientific">Novosphingobium guangzhouense</name>
    <dbReference type="NCBI Taxonomy" id="1850347"/>
    <lineage>
        <taxon>Bacteria</taxon>
        <taxon>Pseudomonadati</taxon>
        <taxon>Pseudomonadota</taxon>
        <taxon>Alphaproteobacteria</taxon>
        <taxon>Sphingomonadales</taxon>
        <taxon>Sphingomonadaceae</taxon>
        <taxon>Novosphingobium</taxon>
    </lineage>
</organism>
<dbReference type="PANTHER" id="PTHR22893:SF98">
    <property type="entry name" value="OXIDOREDUCTASE"/>
    <property type="match status" value="1"/>
</dbReference>
<proteinExistence type="inferred from homology"/>
<reference evidence="5 6" key="1">
    <citation type="submission" date="2016-05" db="EMBL/GenBank/DDBJ databases">
        <title>Complete genome sequence of Novosphingobium guangzhouense SA925(T).</title>
        <authorList>
            <person name="Sha S."/>
        </authorList>
    </citation>
    <scope>NUCLEOTIDE SEQUENCE [LARGE SCALE GENOMIC DNA]</scope>
    <source>
        <strain evidence="5 6">SA925</strain>
    </source>
</reference>